<evidence type="ECO:0000256" key="6">
    <source>
        <dbReference type="ARBA" id="ARBA00023242"/>
    </source>
</evidence>
<dbReference type="InterPro" id="IPR036864">
    <property type="entry name" value="Zn2-C6_fun-type_DNA-bd_sf"/>
</dbReference>
<keyword evidence="2" id="KW-0862">Zinc</keyword>
<proteinExistence type="predicted"/>
<dbReference type="InterPro" id="IPR007219">
    <property type="entry name" value="XnlR_reg_dom"/>
</dbReference>
<dbReference type="GO" id="GO:0000978">
    <property type="term" value="F:RNA polymerase II cis-regulatory region sequence-specific DNA binding"/>
    <property type="evidence" value="ECO:0007669"/>
    <property type="project" value="TreeGrafter"/>
</dbReference>
<keyword evidence="10" id="KW-1185">Reference proteome</keyword>
<dbReference type="RefSeq" id="XP_033520240.1">
    <property type="nucleotide sequence ID" value="XM_033671775.1"/>
</dbReference>
<name>A0A6A6A504_9PLEO</name>
<dbReference type="PROSITE" id="PS00463">
    <property type="entry name" value="ZN2_CY6_FUNGAL_1"/>
    <property type="match status" value="1"/>
</dbReference>
<gene>
    <name evidence="9" type="ORF">P153DRAFT_399986</name>
</gene>
<dbReference type="AlphaFoldDB" id="A0A6A6A504"/>
<keyword evidence="3" id="KW-0805">Transcription regulation</keyword>
<evidence type="ECO:0000256" key="4">
    <source>
        <dbReference type="ARBA" id="ARBA00023125"/>
    </source>
</evidence>
<dbReference type="Pfam" id="PF04082">
    <property type="entry name" value="Fungal_trans"/>
    <property type="match status" value="1"/>
</dbReference>
<dbReference type="SUPFAM" id="SSF57701">
    <property type="entry name" value="Zn2/Cys6 DNA-binding domain"/>
    <property type="match status" value="1"/>
</dbReference>
<dbReference type="SMART" id="SM00066">
    <property type="entry name" value="GAL4"/>
    <property type="match status" value="1"/>
</dbReference>
<evidence type="ECO:0000256" key="3">
    <source>
        <dbReference type="ARBA" id="ARBA00023015"/>
    </source>
</evidence>
<evidence type="ECO:0000313" key="9">
    <source>
        <dbReference type="EMBL" id="KAF2125848.1"/>
    </source>
</evidence>
<dbReference type="GO" id="GO:0005634">
    <property type="term" value="C:nucleus"/>
    <property type="evidence" value="ECO:0007669"/>
    <property type="project" value="TreeGrafter"/>
</dbReference>
<dbReference type="SMART" id="SM00906">
    <property type="entry name" value="Fungal_trans"/>
    <property type="match status" value="1"/>
</dbReference>
<feature type="region of interest" description="Disordered" evidence="7">
    <location>
        <begin position="178"/>
        <end position="211"/>
    </location>
</feature>
<keyword evidence="6" id="KW-0539">Nucleus</keyword>
<dbReference type="OrthoDB" id="4337792at2759"/>
<dbReference type="InterPro" id="IPR001138">
    <property type="entry name" value="Zn2Cys6_DnaBD"/>
</dbReference>
<dbReference type="Proteomes" id="UP000799771">
    <property type="component" value="Unassembled WGS sequence"/>
</dbReference>
<evidence type="ECO:0000256" key="2">
    <source>
        <dbReference type="ARBA" id="ARBA00022833"/>
    </source>
</evidence>
<dbReference type="PROSITE" id="PS50048">
    <property type="entry name" value="ZN2_CY6_FUNGAL_2"/>
    <property type="match status" value="1"/>
</dbReference>
<keyword evidence="1" id="KW-0479">Metal-binding</keyword>
<evidence type="ECO:0000256" key="1">
    <source>
        <dbReference type="ARBA" id="ARBA00022723"/>
    </source>
</evidence>
<organism evidence="9 10">
    <name type="scientific">Dothidotthia symphoricarpi CBS 119687</name>
    <dbReference type="NCBI Taxonomy" id="1392245"/>
    <lineage>
        <taxon>Eukaryota</taxon>
        <taxon>Fungi</taxon>
        <taxon>Dikarya</taxon>
        <taxon>Ascomycota</taxon>
        <taxon>Pezizomycotina</taxon>
        <taxon>Dothideomycetes</taxon>
        <taxon>Pleosporomycetidae</taxon>
        <taxon>Pleosporales</taxon>
        <taxon>Dothidotthiaceae</taxon>
        <taxon>Dothidotthia</taxon>
    </lineage>
</organism>
<keyword evidence="5" id="KW-0804">Transcription</keyword>
<feature type="compositionally biased region" description="Basic and acidic residues" evidence="7">
    <location>
        <begin position="730"/>
        <end position="743"/>
    </location>
</feature>
<dbReference type="GO" id="GO:0001228">
    <property type="term" value="F:DNA-binding transcription activator activity, RNA polymerase II-specific"/>
    <property type="evidence" value="ECO:0007669"/>
    <property type="project" value="TreeGrafter"/>
</dbReference>
<evidence type="ECO:0000256" key="5">
    <source>
        <dbReference type="ARBA" id="ARBA00023163"/>
    </source>
</evidence>
<dbReference type="CDD" id="cd00067">
    <property type="entry name" value="GAL4"/>
    <property type="match status" value="1"/>
</dbReference>
<dbReference type="EMBL" id="ML977515">
    <property type="protein sequence ID" value="KAF2125848.1"/>
    <property type="molecule type" value="Genomic_DNA"/>
</dbReference>
<feature type="region of interest" description="Disordered" evidence="7">
    <location>
        <begin position="716"/>
        <end position="755"/>
    </location>
</feature>
<feature type="compositionally biased region" description="Polar residues" evidence="7">
    <location>
        <begin position="185"/>
        <end position="207"/>
    </location>
</feature>
<feature type="region of interest" description="Disordered" evidence="7">
    <location>
        <begin position="69"/>
        <end position="112"/>
    </location>
</feature>
<accession>A0A6A6A504</accession>
<protein>
    <recommendedName>
        <fullName evidence="8">Zn(2)-C6 fungal-type domain-containing protein</fullName>
    </recommendedName>
</protein>
<dbReference type="Gene3D" id="4.10.240.10">
    <property type="entry name" value="Zn(2)-C6 fungal-type DNA-binding domain"/>
    <property type="match status" value="1"/>
</dbReference>
<evidence type="ECO:0000256" key="7">
    <source>
        <dbReference type="SAM" id="MobiDB-lite"/>
    </source>
</evidence>
<dbReference type="GeneID" id="54412207"/>
<dbReference type="CDD" id="cd12148">
    <property type="entry name" value="fungal_TF_MHR"/>
    <property type="match status" value="1"/>
</dbReference>
<sequence>MVEHLPKVVVKDAVTDGYGPMKQRRRPARACLECRVRKVRCDCKRPCDGCVKTQSENCTYVSRQRVGTRSAFRERSAASPSAPVESYSHNHDDDQSNTDSAPSNPNVSDPTNQFELTINRYIAPGIFGVNGGPKLQPLPANRPVLNLRSHPDSGTSSMMRTMLDKISSLENEVAALKNGGHAKSRTVQTDEPDQSDPSHNPDASNEQVNKKSEDYDVIKKIKTMDYIVTKARISNIPISPEVRQSIPSKEICDMLVDCYFRTFEGVFRILHIPTFRTEYENYWAGIVPDEPSIIFKILLVCAIGVPFYTGCDRISLRRSCAKWVQAAAGWLSGPSPKLRRNTTGLQVQILLLLARQVCGIDGKDSWIPAGSVLRMAMFLGLYRDPSHLGITCALQSEMRRRLWTTVLEFTAQSSLDVGMPPMISTKDYDTRPPSNVNDEDIVADTDTPLHPKAQADFTESSIQIALAQTLPIRLEIMRLVNNLRFDMSYEDVLRHGADLAKNCRESTAKFKSALASHHNITPFQIKMADSLVRRFVLCLHRPYFAKALKYPRYLYSRKMCLDTSLALYAPAIEIMDGQEDDWTRMTHRCVGFFESFFLYAMSTIYIEFKSQIEDQRQSASLVAPLVSSPNSRCALIAAQFDTLHKVLESAHQTAVARLRNGEANAKSVVFLASALARIDAVINGVDDEHAGLEAARTSVKEAAHIIAEVYREEHGESIDLSPSHAPFEGHSNRKDTSSERVLGENDSTDTEITDGLEGTIYDASMGLEFDFGAPDDDLGTTDWHAFQNFTMDGGYGNQFDWGSVEQFSSNTWPVSGQFGLDTTGFR</sequence>
<dbReference type="PANTHER" id="PTHR31944:SF131">
    <property type="entry name" value="HEME-RESPONSIVE ZINC FINGER TRANSCRIPTION FACTOR HAP1"/>
    <property type="match status" value="1"/>
</dbReference>
<keyword evidence="4" id="KW-0238">DNA-binding</keyword>
<dbReference type="PANTHER" id="PTHR31944">
    <property type="entry name" value="HEME-RESPONSIVE ZINC FINGER TRANSCRIPTION FACTOR HAP1"/>
    <property type="match status" value="1"/>
</dbReference>
<evidence type="ECO:0000259" key="8">
    <source>
        <dbReference type="PROSITE" id="PS50048"/>
    </source>
</evidence>
<feature type="compositionally biased region" description="Polar residues" evidence="7">
    <location>
        <begin position="97"/>
        <end position="112"/>
    </location>
</feature>
<feature type="domain" description="Zn(2)-C6 fungal-type" evidence="8">
    <location>
        <begin position="30"/>
        <end position="60"/>
    </location>
</feature>
<dbReference type="GO" id="GO:0006351">
    <property type="term" value="P:DNA-templated transcription"/>
    <property type="evidence" value="ECO:0007669"/>
    <property type="project" value="InterPro"/>
</dbReference>
<dbReference type="Pfam" id="PF00172">
    <property type="entry name" value="Zn_clus"/>
    <property type="match status" value="1"/>
</dbReference>
<reference evidence="9" key="1">
    <citation type="journal article" date="2020" name="Stud. Mycol.">
        <title>101 Dothideomycetes genomes: a test case for predicting lifestyles and emergence of pathogens.</title>
        <authorList>
            <person name="Haridas S."/>
            <person name="Albert R."/>
            <person name="Binder M."/>
            <person name="Bloem J."/>
            <person name="Labutti K."/>
            <person name="Salamov A."/>
            <person name="Andreopoulos B."/>
            <person name="Baker S."/>
            <person name="Barry K."/>
            <person name="Bills G."/>
            <person name="Bluhm B."/>
            <person name="Cannon C."/>
            <person name="Castanera R."/>
            <person name="Culley D."/>
            <person name="Daum C."/>
            <person name="Ezra D."/>
            <person name="Gonzalez J."/>
            <person name="Henrissat B."/>
            <person name="Kuo A."/>
            <person name="Liang C."/>
            <person name="Lipzen A."/>
            <person name="Lutzoni F."/>
            <person name="Magnuson J."/>
            <person name="Mondo S."/>
            <person name="Nolan M."/>
            <person name="Ohm R."/>
            <person name="Pangilinan J."/>
            <person name="Park H.-J."/>
            <person name="Ramirez L."/>
            <person name="Alfaro M."/>
            <person name="Sun H."/>
            <person name="Tritt A."/>
            <person name="Yoshinaga Y."/>
            <person name="Zwiers L.-H."/>
            <person name="Turgeon B."/>
            <person name="Goodwin S."/>
            <person name="Spatafora J."/>
            <person name="Crous P."/>
            <person name="Grigoriev I."/>
        </authorList>
    </citation>
    <scope>NUCLEOTIDE SEQUENCE</scope>
    <source>
        <strain evidence="9">CBS 119687</strain>
    </source>
</reference>
<evidence type="ECO:0000313" key="10">
    <source>
        <dbReference type="Proteomes" id="UP000799771"/>
    </source>
</evidence>
<dbReference type="GO" id="GO:0008270">
    <property type="term" value="F:zinc ion binding"/>
    <property type="evidence" value="ECO:0007669"/>
    <property type="project" value="InterPro"/>
</dbReference>
<dbReference type="InterPro" id="IPR051430">
    <property type="entry name" value="Fungal_TF_Env_Response"/>
</dbReference>